<dbReference type="Proteomes" id="UP001300672">
    <property type="component" value="Chromosome"/>
</dbReference>
<reference evidence="1" key="1">
    <citation type="journal article" date="2023" name="Int. J. Mol. Sci.">
        <title>Metagenomics Revealed a New Genus 'Candidatus Thiocaldithrix dubininis' gen. nov., sp. nov. and a New Species 'Candidatus Thiothrix putei' sp. nov. in the Family Thiotrichaceae, Some Members of Which Have Traits of Both Na+- and H+-Motive Energetics.</title>
        <authorList>
            <person name="Ravin N.V."/>
            <person name="Muntyan M.S."/>
            <person name="Smolyakov D.D."/>
            <person name="Rudenko T.S."/>
            <person name="Beletsky A.V."/>
            <person name="Mardanov A.V."/>
            <person name="Grabovich M.Y."/>
        </authorList>
    </citation>
    <scope>NUCLEOTIDE SEQUENCE</scope>
    <source>
        <strain evidence="1">GKL-01</strain>
    </source>
</reference>
<dbReference type="Pfam" id="PF07396">
    <property type="entry name" value="Porin_O_P"/>
    <property type="match status" value="1"/>
</dbReference>
<protein>
    <submittedName>
        <fullName evidence="1">Porin</fullName>
    </submittedName>
</protein>
<proteinExistence type="predicted"/>
<dbReference type="SUPFAM" id="SSF56935">
    <property type="entry name" value="Porins"/>
    <property type="match status" value="1"/>
</dbReference>
<dbReference type="AlphaFoldDB" id="A0AA95KGH0"/>
<reference evidence="1" key="2">
    <citation type="submission" date="2023-04" db="EMBL/GenBank/DDBJ databases">
        <authorList>
            <person name="Beletskiy A.V."/>
            <person name="Mardanov A.V."/>
            <person name="Ravin N.V."/>
        </authorList>
    </citation>
    <scope>NUCLEOTIDE SEQUENCE</scope>
    <source>
        <strain evidence="1">GKL-01</strain>
    </source>
</reference>
<organism evidence="1">
    <name type="scientific">Candidatus Thiocaldithrix dubininis</name>
    <dbReference type="NCBI Taxonomy" id="3080823"/>
    <lineage>
        <taxon>Bacteria</taxon>
        <taxon>Pseudomonadati</taxon>
        <taxon>Pseudomonadota</taxon>
        <taxon>Gammaproteobacteria</taxon>
        <taxon>Thiotrichales</taxon>
        <taxon>Thiotrichaceae</taxon>
        <taxon>Candidatus Thiocaldithrix</taxon>
    </lineage>
</organism>
<sequence length="442" mass="49818">MNKLYYSLPFVIIIPAAHAIEIEPMIYVDSVLYGDSVNGKGSEYLQEALGIYNVHTDDEAGKHAGHSHGGLEKGAHIRSIEAGAKVEVSEKLDGRVKAVVIPEEAEAEIEEAWVRYRPNAQTQLKAGKFLSNFGQHNQHPHEWDFVQQNLPTQMLLDGGLINKGLQAEWRPTVGKTQLQTGIELLEGGNKGIAGEQASVKNYVSTSKKTFDVQFAEQPKFPQVGHVYLKAKQAINDKHSVAGGVSYLHSRQHQELHHFHPGINDADHGLEGKANMWGIHTDYNYESGKAAGVGDFNLKAEYLRQNKDLHLRFHETKPWLVNQPRDLYVDGYTVQGTYKVAPKWQLGLRHERVGATHEARRPSAPPFPTQTSYFDDMKRNTLAVTWQPKKQHQVRLELARSHVNVGEDINNDGKDDSVKKKFNQAMLQYQWSLDAGHEHHHDH</sequence>
<dbReference type="Gene3D" id="2.40.160.10">
    <property type="entry name" value="Porin"/>
    <property type="match status" value="1"/>
</dbReference>
<dbReference type="EMBL" id="CP124755">
    <property type="protein sequence ID" value="WGZ91711.1"/>
    <property type="molecule type" value="Genomic_DNA"/>
</dbReference>
<dbReference type="KEGG" id="tdu:QJT80_04360"/>
<accession>A0AA95KGH0</accession>
<gene>
    <name evidence="1" type="ORF">QJT80_04360</name>
</gene>
<dbReference type="InterPro" id="IPR023614">
    <property type="entry name" value="Porin_dom_sf"/>
</dbReference>
<name>A0AA95KGH0_9GAMM</name>
<dbReference type="InterPro" id="IPR010870">
    <property type="entry name" value="Porin_O/P"/>
</dbReference>
<evidence type="ECO:0000313" key="1">
    <source>
        <dbReference type="EMBL" id="WGZ91711.1"/>
    </source>
</evidence>